<comment type="similarity">
    <text evidence="3 17">Belongs to the complex I subunit 4 family.</text>
</comment>
<dbReference type="Pfam" id="PF00361">
    <property type="entry name" value="Proton_antipo_M"/>
    <property type="match status" value="1"/>
</dbReference>
<feature type="transmembrane region" description="Helical" evidence="17">
    <location>
        <begin position="249"/>
        <end position="270"/>
    </location>
</feature>
<evidence type="ECO:0000256" key="3">
    <source>
        <dbReference type="ARBA" id="ARBA00009025"/>
    </source>
</evidence>
<dbReference type="GO" id="GO:0015990">
    <property type="term" value="P:electron transport coupled proton transport"/>
    <property type="evidence" value="ECO:0007669"/>
    <property type="project" value="TreeGrafter"/>
</dbReference>
<comment type="function">
    <text evidence="1">Core subunit of the mitochondrial membrane respiratory chain NADH dehydrogenase (Complex I) that is believed to belong to the minimal assembly required for catalysis. Complex I functions in the transfer of electrons from NADH to the respiratory chain. The immediate electron acceptor for the enzyme is believed to be ubiquinone.</text>
</comment>
<dbReference type="GO" id="GO:0003954">
    <property type="term" value="F:NADH dehydrogenase activity"/>
    <property type="evidence" value="ECO:0007669"/>
    <property type="project" value="TreeGrafter"/>
</dbReference>
<comment type="function">
    <text evidence="17">Core subunit of the mitochondrial membrane respiratory chain NADH dehydrogenase (Complex I) which catalyzes electron transfer from NADH through the respiratory chain, using ubiquinone as an electron acceptor. Essential for the catalytic activity and assembly of complex I.</text>
</comment>
<keyword evidence="8 17" id="KW-0812">Transmembrane</keyword>
<name>A0A0H3V1M3_9BILA</name>
<keyword evidence="11 17" id="KW-1133">Transmembrane helix</keyword>
<comment type="subcellular location">
    <subcellularLocation>
        <location evidence="2 17">Mitochondrion membrane</location>
        <topology evidence="2 17">Multi-pass membrane protein</topology>
    </subcellularLocation>
</comment>
<dbReference type="InterPro" id="IPR001750">
    <property type="entry name" value="ND/Mrp_TM"/>
</dbReference>
<dbReference type="GO" id="GO:0048039">
    <property type="term" value="F:ubiquinone binding"/>
    <property type="evidence" value="ECO:0007669"/>
    <property type="project" value="TreeGrafter"/>
</dbReference>
<dbReference type="GO" id="GO:0042773">
    <property type="term" value="P:ATP synthesis coupled electron transport"/>
    <property type="evidence" value="ECO:0007669"/>
    <property type="project" value="InterPro"/>
</dbReference>
<evidence type="ECO:0000256" key="12">
    <source>
        <dbReference type="ARBA" id="ARBA00023027"/>
    </source>
</evidence>
<feature type="transmembrane region" description="Helical" evidence="17">
    <location>
        <begin position="195"/>
        <end position="214"/>
    </location>
</feature>
<keyword evidence="9" id="KW-1278">Translocase</keyword>
<evidence type="ECO:0000256" key="16">
    <source>
        <dbReference type="ARBA" id="ARBA00049551"/>
    </source>
</evidence>
<feature type="transmembrane region" description="Helical" evidence="17">
    <location>
        <begin position="36"/>
        <end position="66"/>
    </location>
</feature>
<feature type="transmembrane region" description="Helical" evidence="17">
    <location>
        <begin position="73"/>
        <end position="91"/>
    </location>
</feature>
<dbReference type="PRINTS" id="PR01437">
    <property type="entry name" value="NUOXDRDTASE4"/>
</dbReference>
<dbReference type="InterPro" id="IPR003918">
    <property type="entry name" value="NADH_UbQ_OxRdtase"/>
</dbReference>
<protein>
    <recommendedName>
        <fullName evidence="5 17">NADH-ubiquinone oxidoreductase chain 4</fullName>
        <ecNumber evidence="4 17">7.1.1.2</ecNumber>
    </recommendedName>
</protein>
<evidence type="ECO:0000256" key="2">
    <source>
        <dbReference type="ARBA" id="ARBA00004225"/>
    </source>
</evidence>
<dbReference type="GO" id="GO:0031966">
    <property type="term" value="C:mitochondrial membrane"/>
    <property type="evidence" value="ECO:0007669"/>
    <property type="project" value="UniProtKB-SubCell"/>
</dbReference>
<comment type="catalytic activity">
    <reaction evidence="16 17">
        <text>a ubiquinone + NADH + 5 H(+)(in) = a ubiquinol + NAD(+) + 4 H(+)(out)</text>
        <dbReference type="Rhea" id="RHEA:29091"/>
        <dbReference type="Rhea" id="RHEA-COMP:9565"/>
        <dbReference type="Rhea" id="RHEA-COMP:9566"/>
        <dbReference type="ChEBI" id="CHEBI:15378"/>
        <dbReference type="ChEBI" id="CHEBI:16389"/>
        <dbReference type="ChEBI" id="CHEBI:17976"/>
        <dbReference type="ChEBI" id="CHEBI:57540"/>
        <dbReference type="ChEBI" id="CHEBI:57945"/>
        <dbReference type="EC" id="7.1.1.2"/>
    </reaction>
</comment>
<dbReference type="EC" id="7.1.1.2" evidence="4 17"/>
<dbReference type="PANTHER" id="PTHR43507:SF20">
    <property type="entry name" value="NADH-UBIQUINONE OXIDOREDUCTASE CHAIN 4"/>
    <property type="match status" value="1"/>
</dbReference>
<keyword evidence="7 17" id="KW-0679">Respiratory chain</keyword>
<sequence length="412" mass="48923">MAYFYIIFFIYILFSWLFMFFSFFFILNIFQLSKFFLMWVFFFIFDSYTFILLTSMSIFILGLVFFSELNYNIIFLSQVLILISVFFFYSYNLIFLYVFFEISMFPILIMIISYGYQIEKISSSYYLMFYAAFCSFPFLFVYFNFYSMFNLVYFDVIFSWEVVFFLTLGFMMKFPVYFLHLWLPKAHVEAPTSASMLLAGLLLKLGTAGFLRIMKSLSFIHLNFWFIIAFLGMILGSFSCIFQSDAKSLAAYSSITHMGFLLLCLLFISMEGKTSSLIIMLSHGFTSTLMFFFIGELYHVSLSRMVYYMNSVFNISIFFGIIMTLVFLSNAGVPPSLSFFAEFIAISFNLNFMKMMILFLFLYFFLAFYYSIYFITNFLMGKNYLEMSYWGGCYSIFLIVMMFNIFWISIFL</sequence>
<keyword evidence="15 17" id="KW-0472">Membrane</keyword>
<feature type="transmembrane region" description="Helical" evidence="17">
    <location>
        <begin position="125"/>
        <end position="145"/>
    </location>
</feature>
<evidence type="ECO:0000256" key="14">
    <source>
        <dbReference type="ARBA" id="ARBA00023128"/>
    </source>
</evidence>
<organism evidence="19">
    <name type="scientific">Halicephalobus gingivalis</name>
    <dbReference type="NCBI Taxonomy" id="114868"/>
    <lineage>
        <taxon>Eukaryota</taxon>
        <taxon>Metazoa</taxon>
        <taxon>Ecdysozoa</taxon>
        <taxon>Nematoda</taxon>
        <taxon>Chromadorea</taxon>
        <taxon>Rhabditida</taxon>
        <taxon>Tylenchina</taxon>
        <taxon>Panagrolaimomorpha</taxon>
        <taxon>Panagrolaimoidea</taxon>
        <taxon>Panagrolaimidae</taxon>
        <taxon>Halicephalobus</taxon>
    </lineage>
</organism>
<evidence type="ECO:0000256" key="10">
    <source>
        <dbReference type="ARBA" id="ARBA00022982"/>
    </source>
</evidence>
<evidence type="ECO:0000256" key="8">
    <source>
        <dbReference type="ARBA" id="ARBA00022692"/>
    </source>
</evidence>
<evidence type="ECO:0000256" key="11">
    <source>
        <dbReference type="ARBA" id="ARBA00022989"/>
    </source>
</evidence>
<evidence type="ECO:0000256" key="15">
    <source>
        <dbReference type="ARBA" id="ARBA00023136"/>
    </source>
</evidence>
<dbReference type="PANTHER" id="PTHR43507">
    <property type="entry name" value="NADH-UBIQUINONE OXIDOREDUCTASE CHAIN 4"/>
    <property type="match status" value="1"/>
</dbReference>
<geneLocation type="mitochondrion" evidence="19"/>
<feature type="transmembrane region" description="Helical" evidence="17">
    <location>
        <begin position="357"/>
        <end position="375"/>
    </location>
</feature>
<dbReference type="GO" id="GO:0008137">
    <property type="term" value="F:NADH dehydrogenase (ubiquinone) activity"/>
    <property type="evidence" value="ECO:0007669"/>
    <property type="project" value="UniProtKB-UniRule"/>
</dbReference>
<dbReference type="AlphaFoldDB" id="A0A0H3V1M3"/>
<feature type="domain" description="NADH:quinone oxidoreductase/Mrp antiporter transmembrane" evidence="18">
    <location>
        <begin position="90"/>
        <end position="361"/>
    </location>
</feature>
<keyword evidence="6 17" id="KW-0813">Transport</keyword>
<feature type="transmembrane region" description="Helical" evidence="17">
    <location>
        <begin position="157"/>
        <end position="183"/>
    </location>
</feature>
<keyword evidence="12 17" id="KW-0520">NAD</keyword>
<evidence type="ECO:0000256" key="4">
    <source>
        <dbReference type="ARBA" id="ARBA00012944"/>
    </source>
</evidence>
<evidence type="ECO:0000313" key="19">
    <source>
        <dbReference type="EMBL" id="AJF94009.1"/>
    </source>
</evidence>
<feature type="transmembrane region" description="Helical" evidence="17">
    <location>
        <begin position="220"/>
        <end position="242"/>
    </location>
</feature>
<evidence type="ECO:0000256" key="1">
    <source>
        <dbReference type="ARBA" id="ARBA00003257"/>
    </source>
</evidence>
<evidence type="ECO:0000256" key="9">
    <source>
        <dbReference type="ARBA" id="ARBA00022967"/>
    </source>
</evidence>
<evidence type="ECO:0000259" key="18">
    <source>
        <dbReference type="Pfam" id="PF00361"/>
    </source>
</evidence>
<keyword evidence="14 17" id="KW-0496">Mitochondrion</keyword>
<feature type="transmembrane region" description="Helical" evidence="17">
    <location>
        <begin position="97"/>
        <end position="116"/>
    </location>
</feature>
<evidence type="ECO:0000256" key="7">
    <source>
        <dbReference type="ARBA" id="ARBA00022660"/>
    </source>
</evidence>
<keyword evidence="10 17" id="KW-0249">Electron transport</keyword>
<evidence type="ECO:0000256" key="17">
    <source>
        <dbReference type="RuleBase" id="RU003297"/>
    </source>
</evidence>
<evidence type="ECO:0000256" key="5">
    <source>
        <dbReference type="ARBA" id="ARBA00021006"/>
    </source>
</evidence>
<keyword evidence="13 17" id="KW-0830">Ubiquinone</keyword>
<feature type="transmembrane region" description="Helical" evidence="17">
    <location>
        <begin position="7"/>
        <end position="30"/>
    </location>
</feature>
<dbReference type="EMBL" id="KM192363">
    <property type="protein sequence ID" value="AJF94009.1"/>
    <property type="molecule type" value="Genomic_DNA"/>
</dbReference>
<accession>A0A0H3V1M3</accession>
<evidence type="ECO:0000256" key="6">
    <source>
        <dbReference type="ARBA" id="ARBA00022448"/>
    </source>
</evidence>
<proteinExistence type="inferred from homology"/>
<gene>
    <name evidence="19" type="primary">ND4</name>
</gene>
<reference evidence="19" key="1">
    <citation type="journal article" date="2015" name="Zool. Scr.">
        <title>Mitochondrial genomes advance phylogenetic hypotheses for Tylenchina (Nematoda: Chromadorea).</title>
        <authorList>
            <person name="Kim J."/>
            <person name="Lee S.-H."/>
            <person name="Gazi M."/>
            <person name="Kim T."/>
            <person name="Jung D."/>
            <person name="Chun J.-Y."/>
            <person name="Kim S."/>
            <person name="Seo T.-K."/>
            <person name="Park C."/>
            <person name="Boldwin J.G."/>
            <person name="Nadler S.A."/>
            <person name="Park J.-K."/>
        </authorList>
    </citation>
    <scope>NUCLEOTIDE SEQUENCE</scope>
</reference>
<feature type="transmembrane region" description="Helical" evidence="17">
    <location>
        <begin position="387"/>
        <end position="411"/>
    </location>
</feature>
<feature type="transmembrane region" description="Helical" evidence="17">
    <location>
        <begin position="306"/>
        <end position="327"/>
    </location>
</feature>
<feature type="transmembrane region" description="Helical" evidence="17">
    <location>
        <begin position="276"/>
        <end position="294"/>
    </location>
</feature>
<evidence type="ECO:0000256" key="13">
    <source>
        <dbReference type="ARBA" id="ARBA00023075"/>
    </source>
</evidence>